<gene>
    <name evidence="1" type="ORF">DSO57_1024153</name>
</gene>
<sequence>MLGSYFQQGGFLTVTINLEGSPFRITCNSSPNLYVRASCLRFSGIEPPQAEAKSNSQSKNTNTDLGVMAPKEGLDNLPNGGKEILSINFMNLKSSQVTNQGPLPEENTGLKPVPMTKAQEKNN</sequence>
<comment type="caution">
    <text evidence="1">The sequence shown here is derived from an EMBL/GenBank/DDBJ whole genome shotgun (WGS) entry which is preliminary data.</text>
</comment>
<accession>A0ACC2UPA5</accession>
<name>A0ACC2UPA5_9FUNG</name>
<protein>
    <submittedName>
        <fullName evidence="1">Uncharacterized protein</fullName>
    </submittedName>
</protein>
<organism evidence="1 2">
    <name type="scientific">Entomophthora muscae</name>
    <dbReference type="NCBI Taxonomy" id="34485"/>
    <lineage>
        <taxon>Eukaryota</taxon>
        <taxon>Fungi</taxon>
        <taxon>Fungi incertae sedis</taxon>
        <taxon>Zoopagomycota</taxon>
        <taxon>Entomophthoromycotina</taxon>
        <taxon>Entomophthoromycetes</taxon>
        <taxon>Entomophthorales</taxon>
        <taxon>Entomophthoraceae</taxon>
        <taxon>Entomophthora</taxon>
    </lineage>
</organism>
<dbReference type="EMBL" id="QTSX02000129">
    <property type="protein sequence ID" value="KAJ9088331.1"/>
    <property type="molecule type" value="Genomic_DNA"/>
</dbReference>
<evidence type="ECO:0000313" key="1">
    <source>
        <dbReference type="EMBL" id="KAJ9088331.1"/>
    </source>
</evidence>
<reference evidence="1" key="1">
    <citation type="submission" date="2022-04" db="EMBL/GenBank/DDBJ databases">
        <title>Genome of the entomopathogenic fungus Entomophthora muscae.</title>
        <authorList>
            <person name="Elya C."/>
            <person name="Lovett B.R."/>
            <person name="Lee E."/>
            <person name="Macias A.M."/>
            <person name="Hajek A.E."/>
            <person name="De Bivort B.L."/>
            <person name="Kasson M.T."/>
            <person name="De Fine Licht H.H."/>
            <person name="Stajich J.E."/>
        </authorList>
    </citation>
    <scope>NUCLEOTIDE SEQUENCE</scope>
    <source>
        <strain evidence="1">Berkeley</strain>
    </source>
</reference>
<dbReference type="Proteomes" id="UP001165960">
    <property type="component" value="Unassembled WGS sequence"/>
</dbReference>
<keyword evidence="2" id="KW-1185">Reference proteome</keyword>
<evidence type="ECO:0000313" key="2">
    <source>
        <dbReference type="Proteomes" id="UP001165960"/>
    </source>
</evidence>
<proteinExistence type="predicted"/>